<evidence type="ECO:0000313" key="1">
    <source>
        <dbReference type="EMBL" id="CAG8709213.1"/>
    </source>
</evidence>
<gene>
    <name evidence="1" type="ORF">ACOLOM_LOCUS10580</name>
</gene>
<comment type="caution">
    <text evidence="1">The sequence shown here is derived from an EMBL/GenBank/DDBJ whole genome shotgun (WGS) entry which is preliminary data.</text>
</comment>
<protein>
    <submittedName>
        <fullName evidence="1">14935_t:CDS:1</fullName>
    </submittedName>
</protein>
<evidence type="ECO:0000313" key="2">
    <source>
        <dbReference type="Proteomes" id="UP000789525"/>
    </source>
</evidence>
<reference evidence="1" key="1">
    <citation type="submission" date="2021-06" db="EMBL/GenBank/DDBJ databases">
        <authorList>
            <person name="Kallberg Y."/>
            <person name="Tangrot J."/>
            <person name="Rosling A."/>
        </authorList>
    </citation>
    <scope>NUCLEOTIDE SEQUENCE</scope>
    <source>
        <strain evidence="1">CL356</strain>
    </source>
</reference>
<name>A0ACA9PHJ3_9GLOM</name>
<organism evidence="1 2">
    <name type="scientific">Acaulospora colombiana</name>
    <dbReference type="NCBI Taxonomy" id="27376"/>
    <lineage>
        <taxon>Eukaryota</taxon>
        <taxon>Fungi</taxon>
        <taxon>Fungi incertae sedis</taxon>
        <taxon>Mucoromycota</taxon>
        <taxon>Glomeromycotina</taxon>
        <taxon>Glomeromycetes</taxon>
        <taxon>Diversisporales</taxon>
        <taxon>Acaulosporaceae</taxon>
        <taxon>Acaulospora</taxon>
    </lineage>
</organism>
<feature type="non-terminal residue" evidence="1">
    <location>
        <position position="1"/>
    </location>
</feature>
<feature type="non-terminal residue" evidence="1">
    <location>
        <position position="339"/>
    </location>
</feature>
<keyword evidence="2" id="KW-1185">Reference proteome</keyword>
<sequence>SPVSFELAFLRNVRMSIKSVVLPSERVEQGGTRRVGDGSGRDILVQGFRSSQYVTYKRLKLTFTSQPASQDWKSSPESLLVPAERTATHKRRKTESPSKIKDEELALPDVGNVDPGDDAVVVTPSPSPVKGRGKGKRRTPPPSPDPLPTTTINEDKEAAMQDDKEDDENPFIVKPSGSAKRNKKGKQAETAPLVSNPDGIHEADLSPMCLTYGCAEGKVPLTTWSFETVREDLTPLAVCKSVTPRWLPTCVADLTLQIDVQFYPLANLETALRGRPELLASEKRCIGDNDENPNSPFPKKGGAKNIVAITVNRLFLDRLMRLCGFITGQTTLAIPARST</sequence>
<dbReference type="EMBL" id="CAJVPT010034837">
    <property type="protein sequence ID" value="CAG8709213.1"/>
    <property type="molecule type" value="Genomic_DNA"/>
</dbReference>
<proteinExistence type="predicted"/>
<accession>A0ACA9PHJ3</accession>
<dbReference type="Proteomes" id="UP000789525">
    <property type="component" value="Unassembled WGS sequence"/>
</dbReference>